<dbReference type="Pfam" id="PF00467">
    <property type="entry name" value="KOW"/>
    <property type="match status" value="1"/>
</dbReference>
<dbReference type="InterPro" id="IPR005824">
    <property type="entry name" value="KOW"/>
</dbReference>
<dbReference type="GO" id="GO:0003735">
    <property type="term" value="F:structural constituent of ribosome"/>
    <property type="evidence" value="ECO:0007669"/>
    <property type="project" value="InterPro"/>
</dbReference>
<reference evidence="7 8" key="1">
    <citation type="submission" date="2017-08" db="EMBL/GenBank/DDBJ databases">
        <title>Mechanisms for carbon and nitrogen cycling indicate functional differentiation within the Candidate Phyla Radiation.</title>
        <authorList>
            <person name="Danczak R.E."/>
            <person name="Johnston M.D."/>
            <person name="Kenah C."/>
            <person name="Slattery M."/>
            <person name="Wrighton K.C."/>
            <person name="Wilkins M.J."/>
        </authorList>
    </citation>
    <scope>NUCLEOTIDE SEQUENCE [LARGE SCALE GENOMIC DNA]</scope>
    <source>
        <strain evidence="7">Gr01-1014_85</strain>
    </source>
</reference>
<dbReference type="GO" id="GO:0005840">
    <property type="term" value="C:ribosome"/>
    <property type="evidence" value="ECO:0007669"/>
    <property type="project" value="UniProtKB-KW"/>
</dbReference>
<organism evidence="7 8">
    <name type="scientific">Candidatus Berkelbacteria bacterium Gr01-1014_85</name>
    <dbReference type="NCBI Taxonomy" id="2017150"/>
    <lineage>
        <taxon>Bacteria</taxon>
        <taxon>Candidatus Berkelbacteria</taxon>
    </lineage>
</organism>
<dbReference type="EMBL" id="VMFD01000011">
    <property type="protein sequence ID" value="TSC66249.1"/>
    <property type="molecule type" value="Genomic_DNA"/>
</dbReference>
<dbReference type="AlphaFoldDB" id="A0A554JD46"/>
<dbReference type="Gene3D" id="2.30.30.30">
    <property type="match status" value="1"/>
</dbReference>
<dbReference type="Pfam" id="PF17136">
    <property type="entry name" value="ribosomal_L24"/>
    <property type="match status" value="1"/>
</dbReference>
<evidence type="ECO:0000256" key="2">
    <source>
        <dbReference type="ARBA" id="ARBA00022980"/>
    </source>
</evidence>
<dbReference type="NCBIfam" id="TIGR01079">
    <property type="entry name" value="rplX_bact"/>
    <property type="match status" value="1"/>
</dbReference>
<keyword evidence="5" id="KW-0699">rRNA-binding</keyword>
<evidence type="ECO:0000259" key="6">
    <source>
        <dbReference type="SMART" id="SM00739"/>
    </source>
</evidence>
<evidence type="ECO:0000256" key="3">
    <source>
        <dbReference type="ARBA" id="ARBA00023274"/>
    </source>
</evidence>
<dbReference type="GO" id="GO:1990904">
    <property type="term" value="C:ribonucleoprotein complex"/>
    <property type="evidence" value="ECO:0007669"/>
    <property type="project" value="UniProtKB-KW"/>
</dbReference>
<dbReference type="InterPro" id="IPR057264">
    <property type="entry name" value="Ribosomal_uL24_C"/>
</dbReference>
<dbReference type="InterPro" id="IPR041988">
    <property type="entry name" value="Ribosomal_uL24_KOW"/>
</dbReference>
<comment type="function">
    <text evidence="5">One of the proteins that surrounds the polypeptide exit tunnel on the outside of the subunit.</text>
</comment>
<dbReference type="InterPro" id="IPR008991">
    <property type="entry name" value="Translation_prot_SH3-like_sf"/>
</dbReference>
<dbReference type="HAMAP" id="MF_01326_B">
    <property type="entry name" value="Ribosomal_uL24_B"/>
    <property type="match status" value="1"/>
</dbReference>
<comment type="subunit">
    <text evidence="5">Part of the 50S ribosomal subunit.</text>
</comment>
<evidence type="ECO:0000313" key="7">
    <source>
        <dbReference type="EMBL" id="TSC66249.1"/>
    </source>
</evidence>
<comment type="function">
    <text evidence="5">One of two assembly initiator proteins, it binds directly to the 5'-end of the 23S rRNA, where it nucleates assembly of the 50S subunit.</text>
</comment>
<feature type="domain" description="KOW" evidence="6">
    <location>
        <begin position="1"/>
        <end position="28"/>
    </location>
</feature>
<evidence type="ECO:0000256" key="4">
    <source>
        <dbReference type="ARBA" id="ARBA00035206"/>
    </source>
</evidence>
<evidence type="ECO:0000256" key="5">
    <source>
        <dbReference type="HAMAP-Rule" id="MF_01326"/>
    </source>
</evidence>
<dbReference type="GO" id="GO:0006412">
    <property type="term" value="P:translation"/>
    <property type="evidence" value="ECO:0007669"/>
    <property type="project" value="UniProtKB-UniRule"/>
</dbReference>
<keyword evidence="2 5" id="KW-0689">Ribosomal protein</keyword>
<dbReference type="CDD" id="cd06089">
    <property type="entry name" value="KOW_RPL26"/>
    <property type="match status" value="1"/>
</dbReference>
<proteinExistence type="inferred from homology"/>
<name>A0A554JD46_9BACT</name>
<dbReference type="InterPro" id="IPR014722">
    <property type="entry name" value="Rib_uL2_dom2"/>
</dbReference>
<dbReference type="Proteomes" id="UP000316253">
    <property type="component" value="Unassembled WGS sequence"/>
</dbReference>
<gene>
    <name evidence="5" type="primary">rplX</name>
    <name evidence="7" type="ORF">CEO22_171</name>
</gene>
<dbReference type="SUPFAM" id="SSF50104">
    <property type="entry name" value="Translation proteins SH3-like domain"/>
    <property type="match status" value="1"/>
</dbReference>
<comment type="similarity">
    <text evidence="1 5">Belongs to the universal ribosomal protein uL24 family.</text>
</comment>
<dbReference type="GO" id="GO:0019843">
    <property type="term" value="F:rRNA binding"/>
    <property type="evidence" value="ECO:0007669"/>
    <property type="project" value="UniProtKB-UniRule"/>
</dbReference>
<evidence type="ECO:0000256" key="1">
    <source>
        <dbReference type="ARBA" id="ARBA00010618"/>
    </source>
</evidence>
<comment type="caution">
    <text evidence="7">The sequence shown here is derived from an EMBL/GenBank/DDBJ whole genome shotgun (WGS) entry which is preliminary data.</text>
</comment>
<dbReference type="SMART" id="SM00739">
    <property type="entry name" value="KOW"/>
    <property type="match status" value="1"/>
</dbReference>
<protein>
    <recommendedName>
        <fullName evidence="4 5">Large ribosomal subunit protein uL24</fullName>
    </recommendedName>
</protein>
<keyword evidence="5" id="KW-0694">RNA-binding</keyword>
<keyword evidence="3 5" id="KW-0687">Ribonucleoprotein</keyword>
<evidence type="ECO:0000313" key="8">
    <source>
        <dbReference type="Proteomes" id="UP000316253"/>
    </source>
</evidence>
<sequence length="75" mass="8106">MLKRGQTVKVISGGAKGKVGTIVRVLPQASLVVVEGVNQVKRHLKRSMQNPQGGIIEKNLPIHISNVKLVDQGKE</sequence>
<dbReference type="PANTHER" id="PTHR12903">
    <property type="entry name" value="MITOCHONDRIAL RIBOSOMAL PROTEIN L24"/>
    <property type="match status" value="1"/>
</dbReference>
<dbReference type="InterPro" id="IPR003256">
    <property type="entry name" value="Ribosomal_uL24"/>
</dbReference>
<accession>A0A554JD46</accession>